<dbReference type="Proteomes" id="UP001189429">
    <property type="component" value="Unassembled WGS sequence"/>
</dbReference>
<dbReference type="Gene3D" id="3.40.50.880">
    <property type="match status" value="1"/>
</dbReference>
<organism evidence="2 3">
    <name type="scientific">Prorocentrum cordatum</name>
    <dbReference type="NCBI Taxonomy" id="2364126"/>
    <lineage>
        <taxon>Eukaryota</taxon>
        <taxon>Sar</taxon>
        <taxon>Alveolata</taxon>
        <taxon>Dinophyceae</taxon>
        <taxon>Prorocentrales</taxon>
        <taxon>Prorocentraceae</taxon>
        <taxon>Prorocentrum</taxon>
    </lineage>
</organism>
<keyword evidence="3" id="KW-1185">Reference proteome</keyword>
<dbReference type="NCBIfam" id="NF008747">
    <property type="entry name" value="PRK11780.1"/>
    <property type="match status" value="1"/>
</dbReference>
<dbReference type="PANTHER" id="PTHR10224">
    <property type="entry name" value="ES1 PROTEIN HOMOLOG, MITOCHONDRIAL"/>
    <property type="match status" value="1"/>
</dbReference>
<dbReference type="PANTHER" id="PTHR10224:SF17">
    <property type="entry name" value="DJ-1_PFPI DOMAIN-CONTAINING PROTEIN"/>
    <property type="match status" value="1"/>
</dbReference>
<comment type="caution">
    <text evidence="2">The sequence shown here is derived from an EMBL/GenBank/DDBJ whole genome shotgun (WGS) entry which is preliminary data.</text>
</comment>
<evidence type="ECO:0000313" key="3">
    <source>
        <dbReference type="Proteomes" id="UP001189429"/>
    </source>
</evidence>
<sequence length="177" mass="18659">MHAVDHTMGTEHTETRNVLKESARIARGAVVPLADLKAADFDAVVFPGGFGAAKNLSSWAVDGTRCSVDADVVRVIKDFHSSSKVLGMCCIAPTLAAKVLGKVTVTVGQEEGDAWPYAGTAGQISSLGATHVKTTISEICVDKENKLVTSPAYMYDGRPHEIFDNVGQMIGGVLELA</sequence>
<dbReference type="SUPFAM" id="SSF52317">
    <property type="entry name" value="Class I glutamine amidotransferase-like"/>
    <property type="match status" value="1"/>
</dbReference>
<evidence type="ECO:0000259" key="1">
    <source>
        <dbReference type="Pfam" id="PF01965"/>
    </source>
</evidence>
<accession>A0ABN9WAK7</accession>
<dbReference type="EMBL" id="CAUYUJ010018393">
    <property type="protein sequence ID" value="CAK0883261.1"/>
    <property type="molecule type" value="Genomic_DNA"/>
</dbReference>
<evidence type="ECO:0000313" key="2">
    <source>
        <dbReference type="EMBL" id="CAK0883261.1"/>
    </source>
</evidence>
<dbReference type="InterPro" id="IPR029062">
    <property type="entry name" value="Class_I_gatase-like"/>
</dbReference>
<name>A0ABN9WAK7_9DINO</name>
<dbReference type="InterPro" id="IPR002818">
    <property type="entry name" value="DJ-1/PfpI"/>
</dbReference>
<feature type="domain" description="DJ-1/PfpI" evidence="1">
    <location>
        <begin position="32"/>
        <end position="150"/>
    </location>
</feature>
<protein>
    <recommendedName>
        <fullName evidence="1">DJ-1/PfpI domain-containing protein</fullName>
    </recommendedName>
</protein>
<gene>
    <name evidence="2" type="ORF">PCOR1329_LOCUS65509</name>
</gene>
<proteinExistence type="predicted"/>
<reference evidence="2" key="1">
    <citation type="submission" date="2023-10" db="EMBL/GenBank/DDBJ databases">
        <authorList>
            <person name="Chen Y."/>
            <person name="Shah S."/>
            <person name="Dougan E. K."/>
            <person name="Thang M."/>
            <person name="Chan C."/>
        </authorList>
    </citation>
    <scope>NUCLEOTIDE SEQUENCE [LARGE SCALE GENOMIC DNA]</scope>
</reference>
<dbReference type="Pfam" id="PF01965">
    <property type="entry name" value="DJ-1_PfpI"/>
    <property type="match status" value="1"/>
</dbReference>